<dbReference type="AlphaFoldDB" id="A0AAD2BQ79"/>
<proteinExistence type="predicted"/>
<dbReference type="EMBL" id="CATZAZ010000003">
    <property type="protein sequence ID" value="CAJ0790305.1"/>
    <property type="molecule type" value="Genomic_DNA"/>
</dbReference>
<reference evidence="1" key="1">
    <citation type="submission" date="2023-07" db="EMBL/GenBank/DDBJ databases">
        <authorList>
            <person name="Peeters C."/>
        </authorList>
    </citation>
    <scope>NUCLEOTIDE SEQUENCE</scope>
    <source>
        <strain evidence="1">R-77560</strain>
    </source>
</reference>
<protein>
    <submittedName>
        <fullName evidence="1">Uncharacterized protein</fullName>
    </submittedName>
</protein>
<evidence type="ECO:0000313" key="2">
    <source>
        <dbReference type="Proteomes" id="UP001189756"/>
    </source>
</evidence>
<gene>
    <name evidence="1" type="ORF">R77560_01991</name>
</gene>
<sequence length="49" mass="5312">MSNFDRLVLLLLGIALGALWVYAASYKWLHQPVCVHGVELCAALGERGG</sequence>
<dbReference type="RefSeq" id="WP_012436189.1">
    <property type="nucleotide sequence ID" value="NZ_CATZAZ010000003.1"/>
</dbReference>
<comment type="caution">
    <text evidence="1">The sequence shown here is derived from an EMBL/GenBank/DDBJ whole genome shotgun (WGS) entry which is preliminary data.</text>
</comment>
<name>A0AAD2BQ79_9RALS</name>
<accession>A0AAD2BQ79</accession>
<organism evidence="1 2">
    <name type="scientific">Ralstonia thomasii</name>
    <dbReference type="NCBI Taxonomy" id="3058596"/>
    <lineage>
        <taxon>Bacteria</taxon>
        <taxon>Pseudomonadati</taxon>
        <taxon>Pseudomonadota</taxon>
        <taxon>Betaproteobacteria</taxon>
        <taxon>Burkholderiales</taxon>
        <taxon>Burkholderiaceae</taxon>
        <taxon>Ralstonia</taxon>
    </lineage>
</organism>
<evidence type="ECO:0000313" key="1">
    <source>
        <dbReference type="EMBL" id="CAJ0790305.1"/>
    </source>
</evidence>
<dbReference type="Proteomes" id="UP001189756">
    <property type="component" value="Unassembled WGS sequence"/>
</dbReference>